<protein>
    <submittedName>
        <fullName evidence="7">DsbA family protein</fullName>
    </submittedName>
</protein>
<gene>
    <name evidence="7" type="ORF">E0D97_10645</name>
</gene>
<dbReference type="Pfam" id="PF01323">
    <property type="entry name" value="DSBA"/>
    <property type="match status" value="1"/>
</dbReference>
<proteinExistence type="predicted"/>
<dbReference type="InterPro" id="IPR001853">
    <property type="entry name" value="DSBA-like_thioredoxin_dom"/>
</dbReference>
<dbReference type="InterPro" id="IPR036249">
    <property type="entry name" value="Thioredoxin-like_sf"/>
</dbReference>
<evidence type="ECO:0000313" key="8">
    <source>
        <dbReference type="Proteomes" id="UP000291301"/>
    </source>
</evidence>
<dbReference type="PROSITE" id="PS51352">
    <property type="entry name" value="THIOREDOXIN_2"/>
    <property type="match status" value="1"/>
</dbReference>
<comment type="caution">
    <text evidence="7">The sequence shown here is derived from an EMBL/GenBank/DDBJ whole genome shotgun (WGS) entry which is preliminary data.</text>
</comment>
<keyword evidence="4" id="KW-0676">Redox-active center</keyword>
<dbReference type="PANTHER" id="PTHR13887">
    <property type="entry name" value="GLUTATHIONE S-TRANSFERASE KAPPA"/>
    <property type="match status" value="1"/>
</dbReference>
<evidence type="ECO:0000256" key="3">
    <source>
        <dbReference type="ARBA" id="ARBA00023157"/>
    </source>
</evidence>
<dbReference type="AlphaFoldDB" id="A0A4R0PDK8"/>
<reference evidence="7 8" key="1">
    <citation type="journal article" date="2015" name="Antonie Van Leeuwenhoek">
        <title>Oricola cellulosilytica gen. nov., sp. nov., a cellulose-degrading bacterium of the family Phyllobacteriaceae isolated from surface seashore water, and emended descriptions of Mesorhizobium loti and Phyllobacterium myrsinacearum.</title>
        <authorList>
            <person name="Hameed A."/>
            <person name="Shahina M."/>
            <person name="Lai W.A."/>
            <person name="Lin S.Y."/>
            <person name="Young L.S."/>
            <person name="Liu Y.C."/>
            <person name="Hsu Y.H."/>
            <person name="Young C.C."/>
        </authorList>
    </citation>
    <scope>NUCLEOTIDE SEQUENCE [LARGE SCALE GENOMIC DNA]</scope>
    <source>
        <strain evidence="7 8">KCTC 52183</strain>
    </source>
</reference>
<feature type="domain" description="Thioredoxin" evidence="6">
    <location>
        <begin position="54"/>
        <end position="250"/>
    </location>
</feature>
<dbReference type="RefSeq" id="WP_131568604.1">
    <property type="nucleotide sequence ID" value="NZ_JAINFK010000002.1"/>
</dbReference>
<dbReference type="GO" id="GO:0016491">
    <property type="term" value="F:oxidoreductase activity"/>
    <property type="evidence" value="ECO:0007669"/>
    <property type="project" value="UniProtKB-KW"/>
</dbReference>
<keyword evidence="1 5" id="KW-0732">Signal</keyword>
<name>A0A4R0PDK8_9HYPH</name>
<evidence type="ECO:0000256" key="5">
    <source>
        <dbReference type="SAM" id="SignalP"/>
    </source>
</evidence>
<dbReference type="InterPro" id="IPR041205">
    <property type="entry name" value="ScsC_N"/>
</dbReference>
<keyword evidence="3" id="KW-1015">Disulfide bond</keyword>
<sequence length="256" mass="27799">MTYGFRSLLAIIALGAAVALPGATISAGAIDASDRAEIETIVREYLLENPEILLEVQQALEERQAVAQREQRIDAIASRKEAIFEDKNDPVLGNPEGNITIVEFFDYNCGFCKRAMNDMITMIENDDELRFVLKEFPILGPDSEGAHRVAFAFNDLMPENYGEFHLRLLGFDGRATEDVAMRIATELGADEAAIRKQMAAGGIPARVRNTYDLANVLGINGTPAYVVGDEVVAGALGESVLTAKIANVRQCGSTLC</sequence>
<evidence type="ECO:0000256" key="2">
    <source>
        <dbReference type="ARBA" id="ARBA00023002"/>
    </source>
</evidence>
<keyword evidence="2" id="KW-0560">Oxidoreductase</keyword>
<dbReference type="OrthoDB" id="9780147at2"/>
<dbReference type="SUPFAM" id="SSF52833">
    <property type="entry name" value="Thioredoxin-like"/>
    <property type="match status" value="1"/>
</dbReference>
<feature type="chain" id="PRO_5020549826" evidence="5">
    <location>
        <begin position="20"/>
        <end position="256"/>
    </location>
</feature>
<organism evidence="7 8">
    <name type="scientific">Oricola cellulosilytica</name>
    <dbReference type="NCBI Taxonomy" id="1429082"/>
    <lineage>
        <taxon>Bacteria</taxon>
        <taxon>Pseudomonadati</taxon>
        <taxon>Pseudomonadota</taxon>
        <taxon>Alphaproteobacteria</taxon>
        <taxon>Hyphomicrobiales</taxon>
        <taxon>Ahrensiaceae</taxon>
        <taxon>Oricola</taxon>
    </lineage>
</organism>
<evidence type="ECO:0000256" key="1">
    <source>
        <dbReference type="ARBA" id="ARBA00022729"/>
    </source>
</evidence>
<keyword evidence="8" id="KW-1185">Reference proteome</keyword>
<dbReference type="PANTHER" id="PTHR13887:SF14">
    <property type="entry name" value="DISULFIDE BOND FORMATION PROTEIN D"/>
    <property type="match status" value="1"/>
</dbReference>
<dbReference type="EMBL" id="SJST01000003">
    <property type="protein sequence ID" value="TCD14508.1"/>
    <property type="molecule type" value="Genomic_DNA"/>
</dbReference>
<evidence type="ECO:0000313" key="7">
    <source>
        <dbReference type="EMBL" id="TCD14508.1"/>
    </source>
</evidence>
<dbReference type="Pfam" id="PF18312">
    <property type="entry name" value="ScsC_N"/>
    <property type="match status" value="1"/>
</dbReference>
<feature type="signal peptide" evidence="5">
    <location>
        <begin position="1"/>
        <end position="19"/>
    </location>
</feature>
<accession>A0A4R0PDK8</accession>
<dbReference type="Proteomes" id="UP000291301">
    <property type="component" value="Unassembled WGS sequence"/>
</dbReference>
<dbReference type="Gene3D" id="3.40.30.10">
    <property type="entry name" value="Glutaredoxin"/>
    <property type="match status" value="1"/>
</dbReference>
<dbReference type="InterPro" id="IPR013766">
    <property type="entry name" value="Thioredoxin_domain"/>
</dbReference>
<evidence type="ECO:0000259" key="6">
    <source>
        <dbReference type="PROSITE" id="PS51352"/>
    </source>
</evidence>
<dbReference type="CDD" id="cd03023">
    <property type="entry name" value="DsbA_Com1_like"/>
    <property type="match status" value="1"/>
</dbReference>
<evidence type="ECO:0000256" key="4">
    <source>
        <dbReference type="ARBA" id="ARBA00023284"/>
    </source>
</evidence>